<name>A0A927HN94_KLEPN</name>
<sequence length="54" mass="5863">MALRLSGPGESPAGSRHVGPASNSAAGRYIRRRAGHVAGWRLRLTRHWRTRASG</sequence>
<gene>
    <name evidence="2" type="ORF">IE996_17125</name>
</gene>
<comment type="caution">
    <text evidence="2">The sequence shown here is derived from an EMBL/GenBank/DDBJ whole genome shotgun (WGS) entry which is preliminary data.</text>
</comment>
<organism evidence="2 3">
    <name type="scientific">Klebsiella pneumoniae</name>
    <dbReference type="NCBI Taxonomy" id="573"/>
    <lineage>
        <taxon>Bacteria</taxon>
        <taxon>Pseudomonadati</taxon>
        <taxon>Pseudomonadota</taxon>
        <taxon>Gammaproteobacteria</taxon>
        <taxon>Enterobacterales</taxon>
        <taxon>Enterobacteriaceae</taxon>
        <taxon>Klebsiella/Raoultella group</taxon>
        <taxon>Klebsiella</taxon>
        <taxon>Klebsiella pneumoniae complex</taxon>
    </lineage>
</organism>
<evidence type="ECO:0000256" key="1">
    <source>
        <dbReference type="SAM" id="MobiDB-lite"/>
    </source>
</evidence>
<dbReference type="Proteomes" id="UP000616340">
    <property type="component" value="Unassembled WGS sequence"/>
</dbReference>
<feature type="region of interest" description="Disordered" evidence="1">
    <location>
        <begin position="1"/>
        <end position="27"/>
    </location>
</feature>
<reference evidence="2" key="1">
    <citation type="submission" date="2020-07" db="EMBL/GenBank/DDBJ databases">
        <title>Clinical and genomic characterization of carbapenemase-producing Enterobacterales causing secondary infections during the COVID-19 crisis at a New York City hospital.</title>
        <authorList>
            <person name="Gomez-Simmonds A."/>
            <person name="Annavajhala M.K."/>
            <person name="Uhlemann A.-C."/>
        </authorList>
    </citation>
    <scope>NUCLEOTIDE SEQUENCE</scope>
    <source>
        <strain evidence="2">NK1677</strain>
    </source>
</reference>
<evidence type="ECO:0000313" key="3">
    <source>
        <dbReference type="Proteomes" id="UP000616340"/>
    </source>
</evidence>
<dbReference type="EMBL" id="JACXTN010000001">
    <property type="protein sequence ID" value="MBD3709482.1"/>
    <property type="molecule type" value="Genomic_DNA"/>
</dbReference>
<dbReference type="AlphaFoldDB" id="A0A927HN94"/>
<proteinExistence type="predicted"/>
<protein>
    <submittedName>
        <fullName evidence="2">Uncharacterized protein</fullName>
    </submittedName>
</protein>
<accession>A0A927HN94</accession>
<evidence type="ECO:0000313" key="2">
    <source>
        <dbReference type="EMBL" id="MBD3709482.1"/>
    </source>
</evidence>